<reference evidence="1 2" key="1">
    <citation type="submission" date="2017-05" db="EMBL/GenBank/DDBJ databases">
        <title>The Genome Sequence of Enterococcus faecium 2D5_DIV0622.</title>
        <authorList>
            <consortium name="The Broad Institute Genomics Platform"/>
            <consortium name="The Broad Institute Genomic Center for Infectious Diseases"/>
            <person name="Earl A."/>
            <person name="Manson A."/>
            <person name="Schwartman J."/>
            <person name="Gilmore M."/>
            <person name="Abouelleil A."/>
            <person name="Cao P."/>
            <person name="Chapman S."/>
            <person name="Cusick C."/>
            <person name="Shea T."/>
            <person name="Young S."/>
            <person name="Neafsey D."/>
            <person name="Nusbaum C."/>
            <person name="Birren B."/>
        </authorList>
    </citation>
    <scope>NUCLEOTIDE SEQUENCE [LARGE SCALE GENOMIC DNA]</scope>
    <source>
        <strain evidence="1 2">2D5_DIV0622</strain>
    </source>
</reference>
<evidence type="ECO:0008006" key="3">
    <source>
        <dbReference type="Google" id="ProtNLM"/>
    </source>
</evidence>
<organism evidence="1 2">
    <name type="scientific">Enterococcus cecorum</name>
    <dbReference type="NCBI Taxonomy" id="44008"/>
    <lineage>
        <taxon>Bacteria</taxon>
        <taxon>Bacillati</taxon>
        <taxon>Bacillota</taxon>
        <taxon>Bacilli</taxon>
        <taxon>Lactobacillales</taxon>
        <taxon>Enterococcaceae</taxon>
        <taxon>Enterococcus</taxon>
    </lineage>
</organism>
<dbReference type="AlphaFoldDB" id="A0A200I0E7"/>
<dbReference type="EMBL" id="NIBL01000001">
    <property type="protein sequence ID" value="OUZ18468.1"/>
    <property type="molecule type" value="Genomic_DNA"/>
</dbReference>
<comment type="caution">
    <text evidence="1">The sequence shown here is derived from an EMBL/GenBank/DDBJ whole genome shotgun (WGS) entry which is preliminary data.</text>
</comment>
<dbReference type="InterPro" id="IPR021380">
    <property type="entry name" value="DUF3013"/>
</dbReference>
<name>A0A200I0E7_9ENTE</name>
<proteinExistence type="predicted"/>
<evidence type="ECO:0000313" key="1">
    <source>
        <dbReference type="EMBL" id="OUZ18468.1"/>
    </source>
</evidence>
<accession>A0A200I0E7</accession>
<protein>
    <recommendedName>
        <fullName evidence="3">DUF3013 domain-containing protein</fullName>
    </recommendedName>
</protein>
<gene>
    <name evidence="1" type="ORF">A5869_000109</name>
</gene>
<dbReference type="Proteomes" id="UP000196503">
    <property type="component" value="Unassembled WGS sequence"/>
</dbReference>
<evidence type="ECO:0000313" key="2">
    <source>
        <dbReference type="Proteomes" id="UP000196503"/>
    </source>
</evidence>
<sequence length="200" mass="23194">MLCLHSIALSAQNKLVETFFCANDGFSYDLVKELCMMKVMEIIQKRGKSVAKEDILTFLDQQIDQKVTDYDVALDWNTKNHTIEIIFRLYLASNEELAGEEEVEAIEFEDGILLYTEKSQFDANDYLYTMPFERKKGIESTTLAGLVTYLKEVLDQGMSDIFDFLEDEEAEVFELTFDEARLQEIIKNEGSARWIPYPKF</sequence>
<dbReference type="Gene3D" id="3.40.50.11250">
    <property type="entry name" value="Protein of unknown function DUF3013"/>
    <property type="match status" value="1"/>
</dbReference>
<dbReference type="Pfam" id="PF11217">
    <property type="entry name" value="DUF3013"/>
    <property type="match status" value="1"/>
</dbReference>